<dbReference type="SMART" id="SM00954">
    <property type="entry name" value="RelA_SpoT"/>
    <property type="match status" value="1"/>
</dbReference>
<reference evidence="2 3" key="1">
    <citation type="submission" date="2021-03" db="EMBL/GenBank/DDBJ databases">
        <title>Sequencing the genomes of 1000 actinobacteria strains.</title>
        <authorList>
            <person name="Klenk H.-P."/>
        </authorList>
    </citation>
    <scope>NUCLEOTIDE SEQUENCE [LARGE SCALE GENOMIC DNA]</scope>
    <source>
        <strain evidence="2 3">DSM 12936</strain>
    </source>
</reference>
<dbReference type="Proteomes" id="UP000758168">
    <property type="component" value="Unassembled WGS sequence"/>
</dbReference>
<dbReference type="CDD" id="cd05399">
    <property type="entry name" value="NT_Rel-Spo_like"/>
    <property type="match status" value="1"/>
</dbReference>
<protein>
    <submittedName>
        <fullName evidence="2">GTP pyrophosphokinase</fullName>
        <ecNumber evidence="2">2.7.6.5</ecNumber>
    </submittedName>
</protein>
<dbReference type="InterPro" id="IPR052366">
    <property type="entry name" value="GTP_Pyrophosphokinase"/>
</dbReference>
<evidence type="ECO:0000259" key="1">
    <source>
        <dbReference type="SMART" id="SM00954"/>
    </source>
</evidence>
<evidence type="ECO:0000313" key="2">
    <source>
        <dbReference type="EMBL" id="MBP2419064.1"/>
    </source>
</evidence>
<dbReference type="RefSeq" id="WP_307804426.1">
    <property type="nucleotide sequence ID" value="NZ_BAAAMH010000011.1"/>
</dbReference>
<dbReference type="EMBL" id="JAGIOB010000001">
    <property type="protein sequence ID" value="MBP2419064.1"/>
    <property type="molecule type" value="Genomic_DNA"/>
</dbReference>
<organism evidence="2 3">
    <name type="scientific">Microlunatus capsulatus</name>
    <dbReference type="NCBI Taxonomy" id="99117"/>
    <lineage>
        <taxon>Bacteria</taxon>
        <taxon>Bacillati</taxon>
        <taxon>Actinomycetota</taxon>
        <taxon>Actinomycetes</taxon>
        <taxon>Propionibacteriales</taxon>
        <taxon>Propionibacteriaceae</taxon>
        <taxon>Microlunatus</taxon>
    </lineage>
</organism>
<keyword evidence="3" id="KW-1185">Reference proteome</keyword>
<comment type="caution">
    <text evidence="2">The sequence shown here is derived from an EMBL/GenBank/DDBJ whole genome shotgun (WGS) entry which is preliminary data.</text>
</comment>
<dbReference type="InterPro" id="IPR043519">
    <property type="entry name" value="NT_sf"/>
</dbReference>
<dbReference type="PANTHER" id="PTHR47837">
    <property type="entry name" value="GTP PYROPHOSPHOKINASE YJBM"/>
    <property type="match status" value="1"/>
</dbReference>
<proteinExistence type="predicted"/>
<dbReference type="Gene3D" id="1.10.287.860">
    <property type="entry name" value="Nucleotidyltransferase"/>
    <property type="match status" value="1"/>
</dbReference>
<name>A0ABS4ZDD6_9ACTN</name>
<dbReference type="Pfam" id="PF04607">
    <property type="entry name" value="RelA_SpoT"/>
    <property type="match status" value="1"/>
</dbReference>
<feature type="domain" description="RelA/SpoT" evidence="1">
    <location>
        <begin position="81"/>
        <end position="204"/>
    </location>
</feature>
<dbReference type="PANTHER" id="PTHR47837:SF2">
    <property type="entry name" value="GTP PYROPHOSPHOKINASE YWAC"/>
    <property type="match status" value="1"/>
</dbReference>
<gene>
    <name evidence="2" type="ORF">JOF54_003986</name>
</gene>
<evidence type="ECO:0000313" key="3">
    <source>
        <dbReference type="Proteomes" id="UP000758168"/>
    </source>
</evidence>
<keyword evidence="2" id="KW-0808">Transferase</keyword>
<dbReference type="Gene3D" id="3.30.460.10">
    <property type="entry name" value="Beta Polymerase, domain 2"/>
    <property type="match status" value="1"/>
</dbReference>
<accession>A0ABS4ZDD6</accession>
<dbReference type="GO" id="GO:0008728">
    <property type="term" value="F:GTP diphosphokinase activity"/>
    <property type="evidence" value="ECO:0007669"/>
    <property type="project" value="UniProtKB-EC"/>
</dbReference>
<dbReference type="EC" id="2.7.6.5" evidence="2"/>
<dbReference type="InterPro" id="IPR007685">
    <property type="entry name" value="RelA_SpoT"/>
</dbReference>
<sequence length="248" mass="27615">MDDLQPSADTAPVLPRTDDPALLEELPDAVTLAAMQAARDRFAPFMMQYKFGMDAVMTKIAILREEFVQTHAYNPIEHVTSRLKTPERLVDKISRKGCAPTAASIRESITDIAGVRVVCSFISDTYLIFDMLAQQSDITVLQVKDYIAEPKPNGYKSLHAILEVPVFLSDGPRPVVVELQVRTIAMDFWASLEHKIYYEYRDDVPQRLLDQLTEAAAAAYTLDATMEALHQEVQGLGGRPPVPEPPQG</sequence>
<dbReference type="SUPFAM" id="SSF81301">
    <property type="entry name" value="Nucleotidyltransferase"/>
    <property type="match status" value="1"/>
</dbReference>